<reference evidence="6 7" key="1">
    <citation type="submission" date="2014-11" db="EMBL/GenBank/DDBJ databases">
        <title>Complete Genome Sequence of Pseudoalteromonas sp. Strain OCN003 Isolated from Kaneohe Bay, Oahu, Hawaii.</title>
        <authorList>
            <person name="Beurmann S."/>
            <person name="Videau P."/>
            <person name="Ushijima B."/>
            <person name="Smith A.M."/>
            <person name="Aeby G.S."/>
            <person name="Callahan S.M."/>
            <person name="Belcaid M."/>
        </authorList>
    </citation>
    <scope>NUCLEOTIDE SEQUENCE [LARGE SCALE GENOMIC DNA]</scope>
    <source>
        <strain evidence="6 7">OCN003</strain>
    </source>
</reference>
<dbReference type="KEGG" id="pseo:OM33_06285"/>
<dbReference type="eggNOG" id="COG3488">
    <property type="taxonomic scope" value="Bacteria"/>
</dbReference>
<dbReference type="InterPro" id="IPR051395">
    <property type="entry name" value="Cytochrome_c_Peroxidase/MauG"/>
</dbReference>
<dbReference type="InterPro" id="IPR009056">
    <property type="entry name" value="Cyt_c-like_dom"/>
</dbReference>
<keyword evidence="2 4" id="KW-0479">Metal-binding</keyword>
<evidence type="ECO:0000256" key="1">
    <source>
        <dbReference type="ARBA" id="ARBA00022617"/>
    </source>
</evidence>
<dbReference type="RefSeq" id="WP_038640111.1">
    <property type="nucleotide sequence ID" value="NZ_CP009888.1"/>
</dbReference>
<name>A0A0A7EDW0_9GAMM</name>
<dbReference type="PROSITE" id="PS51007">
    <property type="entry name" value="CYTC"/>
    <property type="match status" value="1"/>
</dbReference>
<sequence length="468" mass="51773">MTKHIFLSVFSLAVLLCGCTEQKTPEFSKSELRPGGDTTLKRINTRTFIHPSENLDLDQQLDFWDGFSFFRDPWVAAPAATTDRDGLGPLYNARSCKACHIRGGRGKLVGEGTHSPMALLFRLGDLQNGDAVDKHYGGQFQPFAIKLAKPASLAAEGKVKIQYETITGQYADGTTYQLTKPNYQLVDLAYGNLQPTTVISPRYAPALYGMGLLDAISEIDLLAQQDINDQNQDGISAKYNRVVNPKTQQRELGRFGFKASQVSLASQTAAAFVNDIGITNPFFIRDTCTHSQLVCQQASNMGGHDTALEIPEKLHKLTVFMGAHVAVQPTRKLTSEKAQQGRALFYLANCHSCHTPSYTTQSDYPIKKLANQTIWPYTNLALHDMGEGLADNKAEGLANGREWRTPPLWGIGLQQKVQGYQAFLHDGRAKTIAEAILWHGGEAEQAKSAFVNFNQQQRDALIYFLQQI</sequence>
<dbReference type="OrthoDB" id="9805202at2"/>
<dbReference type="PIRSF" id="PIRSF028099">
    <property type="entry name" value="DUF1111"/>
    <property type="match status" value="1"/>
</dbReference>
<dbReference type="PROSITE" id="PS51257">
    <property type="entry name" value="PROKAR_LIPOPROTEIN"/>
    <property type="match status" value="1"/>
</dbReference>
<dbReference type="Pfam" id="PF06537">
    <property type="entry name" value="DHOR"/>
    <property type="match status" value="2"/>
</dbReference>
<dbReference type="EMBL" id="CP009888">
    <property type="protein sequence ID" value="AIY64799.1"/>
    <property type="molecule type" value="Genomic_DNA"/>
</dbReference>
<dbReference type="STRING" id="1348114.OM33_06285"/>
<evidence type="ECO:0000256" key="3">
    <source>
        <dbReference type="ARBA" id="ARBA00023004"/>
    </source>
</evidence>
<dbReference type="Proteomes" id="UP000030341">
    <property type="component" value="Chromosome 1"/>
</dbReference>
<keyword evidence="7" id="KW-1185">Reference proteome</keyword>
<dbReference type="SUPFAM" id="SSF46626">
    <property type="entry name" value="Cytochrome c"/>
    <property type="match status" value="1"/>
</dbReference>
<evidence type="ECO:0000313" key="6">
    <source>
        <dbReference type="EMBL" id="AIY64799.1"/>
    </source>
</evidence>
<dbReference type="AlphaFoldDB" id="A0A0A7EDW0"/>
<dbReference type="GO" id="GO:0046872">
    <property type="term" value="F:metal ion binding"/>
    <property type="evidence" value="ECO:0007669"/>
    <property type="project" value="UniProtKB-KW"/>
</dbReference>
<feature type="domain" description="Cytochrome c" evidence="5">
    <location>
        <begin position="336"/>
        <end position="468"/>
    </location>
</feature>
<evidence type="ECO:0000259" key="5">
    <source>
        <dbReference type="PROSITE" id="PS51007"/>
    </source>
</evidence>
<dbReference type="InterPro" id="IPR036909">
    <property type="entry name" value="Cyt_c-like_dom_sf"/>
</dbReference>
<keyword evidence="6" id="KW-0449">Lipoprotein</keyword>
<keyword evidence="3 4" id="KW-0408">Iron</keyword>
<dbReference type="GO" id="GO:0020037">
    <property type="term" value="F:heme binding"/>
    <property type="evidence" value="ECO:0007669"/>
    <property type="project" value="InterPro"/>
</dbReference>
<dbReference type="Gene3D" id="1.10.760.10">
    <property type="entry name" value="Cytochrome c-like domain"/>
    <property type="match status" value="1"/>
</dbReference>
<dbReference type="PANTHER" id="PTHR30600">
    <property type="entry name" value="CYTOCHROME C PEROXIDASE-RELATED"/>
    <property type="match status" value="1"/>
</dbReference>
<proteinExistence type="predicted"/>
<dbReference type="InterPro" id="IPR010538">
    <property type="entry name" value="DHOR"/>
</dbReference>
<dbReference type="HOGENOM" id="CLU_033900_1_0_6"/>
<evidence type="ECO:0000256" key="2">
    <source>
        <dbReference type="ARBA" id="ARBA00022723"/>
    </source>
</evidence>
<accession>A0A0A7EDW0</accession>
<dbReference type="PANTHER" id="PTHR30600:SF4">
    <property type="entry name" value="CYTOCHROME C DOMAIN-CONTAINING PROTEIN"/>
    <property type="match status" value="1"/>
</dbReference>
<dbReference type="GO" id="GO:0004130">
    <property type="term" value="F:cytochrome-c peroxidase activity"/>
    <property type="evidence" value="ECO:0007669"/>
    <property type="project" value="TreeGrafter"/>
</dbReference>
<keyword evidence="1 4" id="KW-0349">Heme</keyword>
<gene>
    <name evidence="6" type="ORF">OM33_06285</name>
</gene>
<protein>
    <submittedName>
        <fullName evidence="6">Lipoprotein</fullName>
    </submittedName>
</protein>
<dbReference type="GO" id="GO:0009055">
    <property type="term" value="F:electron transfer activity"/>
    <property type="evidence" value="ECO:0007669"/>
    <property type="project" value="InterPro"/>
</dbReference>
<organism evidence="6 7">
    <name type="scientific">Pseudoalteromonas piratica</name>
    <dbReference type="NCBI Taxonomy" id="1348114"/>
    <lineage>
        <taxon>Bacteria</taxon>
        <taxon>Pseudomonadati</taxon>
        <taxon>Pseudomonadota</taxon>
        <taxon>Gammaproteobacteria</taxon>
        <taxon>Alteromonadales</taxon>
        <taxon>Pseudoalteromonadaceae</taxon>
        <taxon>Pseudoalteromonas</taxon>
    </lineage>
</organism>
<evidence type="ECO:0000313" key="7">
    <source>
        <dbReference type="Proteomes" id="UP000030341"/>
    </source>
</evidence>
<evidence type="ECO:0000256" key="4">
    <source>
        <dbReference type="PROSITE-ProRule" id="PRU00433"/>
    </source>
</evidence>